<dbReference type="Pfam" id="PF17784">
    <property type="entry name" value="Sulfotransfer_4"/>
    <property type="match status" value="1"/>
</dbReference>
<dbReference type="SUPFAM" id="SSF52540">
    <property type="entry name" value="P-loop containing nucleoside triphosphate hydrolases"/>
    <property type="match status" value="1"/>
</dbReference>
<sequence>MAPLKVIGAGYGRTGTDSLRTALNILGYNCFHMRNVLMGDVDRHPEVFCDAYLHPNKPVDWDMLYEGFDAAVDWPTVSFVDRLMKYYPDAKIVLTDRDADSWYRSVKSTLFPMTQEAMRNRDKMTEYMKRVDELDNALILDGVLKDADRFSDEEAIKAMYNAHVTWVKENVPSERLYIMQLGEGWEGLCNFLHVPVPDVPYPSANNSKSFQDEFLTGRWQEILTTDAQQGKTAKSV</sequence>
<proteinExistence type="predicted"/>
<dbReference type="InterPro" id="IPR027417">
    <property type="entry name" value="P-loop_NTPase"/>
</dbReference>
<dbReference type="EMBL" id="LK023324">
    <property type="protein sequence ID" value="CDS08325.1"/>
    <property type="molecule type" value="Genomic_DNA"/>
</dbReference>
<dbReference type="Gene3D" id="3.40.50.300">
    <property type="entry name" value="P-loop containing nucleotide triphosphate hydrolases"/>
    <property type="match status" value="1"/>
</dbReference>
<evidence type="ECO:0008006" key="2">
    <source>
        <dbReference type="Google" id="ProtNLM"/>
    </source>
</evidence>
<reference evidence="1" key="1">
    <citation type="journal article" date="2014" name="Genome Announc.">
        <title>De novo whole-genome sequence and genome annotation of Lichtheimia ramosa.</title>
        <authorList>
            <person name="Linde J."/>
            <person name="Schwartze V."/>
            <person name="Binder U."/>
            <person name="Lass-Florl C."/>
            <person name="Voigt K."/>
            <person name="Horn F."/>
        </authorList>
    </citation>
    <scope>NUCLEOTIDE SEQUENCE</scope>
    <source>
        <strain evidence="1">JMRC FSU:6197</strain>
    </source>
</reference>
<gene>
    <name evidence="1" type="ORF">LRAMOSA02273</name>
</gene>
<accession>A0A077WLH6</accession>
<dbReference type="AlphaFoldDB" id="A0A077WLH6"/>
<evidence type="ECO:0000313" key="1">
    <source>
        <dbReference type="EMBL" id="CDS08325.1"/>
    </source>
</evidence>
<name>A0A077WLH6_9FUNG</name>
<protein>
    <recommendedName>
        <fullName evidence="2">Sulfotransferase domain-containing protein</fullName>
    </recommendedName>
</protein>
<dbReference type="PANTHER" id="PTHR36978">
    <property type="entry name" value="P-LOOP CONTAINING NUCLEOTIDE TRIPHOSPHATE HYDROLASE"/>
    <property type="match status" value="1"/>
</dbReference>
<dbReference type="PANTHER" id="PTHR36978:SF4">
    <property type="entry name" value="P-LOOP CONTAINING NUCLEOSIDE TRIPHOSPHATE HYDROLASE PROTEIN"/>
    <property type="match status" value="1"/>
</dbReference>
<dbReference type="OrthoDB" id="408152at2759"/>
<organism evidence="1">
    <name type="scientific">Lichtheimia ramosa</name>
    <dbReference type="NCBI Taxonomy" id="688394"/>
    <lineage>
        <taxon>Eukaryota</taxon>
        <taxon>Fungi</taxon>
        <taxon>Fungi incertae sedis</taxon>
        <taxon>Mucoromycota</taxon>
        <taxon>Mucoromycotina</taxon>
        <taxon>Mucoromycetes</taxon>
        <taxon>Mucorales</taxon>
        <taxon>Lichtheimiaceae</taxon>
        <taxon>Lichtheimia</taxon>
    </lineage>
</organism>
<dbReference type="InterPro" id="IPR040632">
    <property type="entry name" value="Sulfotransfer_4"/>
</dbReference>